<evidence type="ECO:0000256" key="1">
    <source>
        <dbReference type="ARBA" id="ARBA00001231"/>
    </source>
</evidence>
<evidence type="ECO:0000259" key="6">
    <source>
        <dbReference type="Pfam" id="PF00728"/>
    </source>
</evidence>
<dbReference type="Gene3D" id="3.30.379.10">
    <property type="entry name" value="Chitobiase/beta-hexosaminidase domain 2-like"/>
    <property type="match status" value="1"/>
</dbReference>
<keyword evidence="4" id="KW-0378">Hydrolase</keyword>
<keyword evidence="5" id="KW-0326">Glycosidase</keyword>
<name>A0ABP6BGL9_9MICO</name>
<evidence type="ECO:0000256" key="5">
    <source>
        <dbReference type="ARBA" id="ARBA00023295"/>
    </source>
</evidence>
<dbReference type="SUPFAM" id="SSF51445">
    <property type="entry name" value="(Trans)glycosidases"/>
    <property type="match status" value="1"/>
</dbReference>
<evidence type="ECO:0000259" key="7">
    <source>
        <dbReference type="Pfam" id="PF02838"/>
    </source>
</evidence>
<evidence type="ECO:0000256" key="3">
    <source>
        <dbReference type="ARBA" id="ARBA00012663"/>
    </source>
</evidence>
<proteinExistence type="inferred from homology"/>
<dbReference type="Pfam" id="PF00728">
    <property type="entry name" value="Glyco_hydro_20"/>
    <property type="match status" value="1"/>
</dbReference>
<dbReference type="Proteomes" id="UP001500274">
    <property type="component" value="Unassembled WGS sequence"/>
</dbReference>
<dbReference type="SUPFAM" id="SSF55545">
    <property type="entry name" value="beta-N-acetylhexosaminidase-like domain"/>
    <property type="match status" value="1"/>
</dbReference>
<dbReference type="EC" id="3.2.1.52" evidence="3"/>
<evidence type="ECO:0000256" key="2">
    <source>
        <dbReference type="ARBA" id="ARBA00006285"/>
    </source>
</evidence>
<comment type="similarity">
    <text evidence="2">Belongs to the glycosyl hydrolase 20 family.</text>
</comment>
<comment type="catalytic activity">
    <reaction evidence="1">
        <text>Hydrolysis of terminal non-reducing N-acetyl-D-hexosamine residues in N-acetyl-beta-D-hexosaminides.</text>
        <dbReference type="EC" id="3.2.1.52"/>
    </reaction>
</comment>
<dbReference type="InterPro" id="IPR025705">
    <property type="entry name" value="Beta_hexosaminidase_sua/sub"/>
</dbReference>
<dbReference type="Pfam" id="PF02838">
    <property type="entry name" value="Glyco_hydro_20b"/>
    <property type="match status" value="1"/>
</dbReference>
<dbReference type="PANTHER" id="PTHR22600">
    <property type="entry name" value="BETA-HEXOSAMINIDASE"/>
    <property type="match status" value="1"/>
</dbReference>
<dbReference type="EMBL" id="BAAARI010000002">
    <property type="protein sequence ID" value="GAA2568281.1"/>
    <property type="molecule type" value="Genomic_DNA"/>
</dbReference>
<dbReference type="InterPro" id="IPR017853">
    <property type="entry name" value="GH"/>
</dbReference>
<reference evidence="9" key="1">
    <citation type="journal article" date="2019" name="Int. J. Syst. Evol. Microbiol.">
        <title>The Global Catalogue of Microorganisms (GCM) 10K type strain sequencing project: providing services to taxonomists for standard genome sequencing and annotation.</title>
        <authorList>
            <consortium name="The Broad Institute Genomics Platform"/>
            <consortium name="The Broad Institute Genome Sequencing Center for Infectious Disease"/>
            <person name="Wu L."/>
            <person name="Ma J."/>
        </authorList>
    </citation>
    <scope>NUCLEOTIDE SEQUENCE [LARGE SCALE GENOMIC DNA]</scope>
    <source>
        <strain evidence="9">JCM 16365</strain>
    </source>
</reference>
<dbReference type="PANTHER" id="PTHR22600:SF57">
    <property type="entry name" value="BETA-N-ACETYLHEXOSAMINIDASE"/>
    <property type="match status" value="1"/>
</dbReference>
<feature type="domain" description="Beta-hexosaminidase bacterial type N-terminal" evidence="7">
    <location>
        <begin position="4"/>
        <end position="117"/>
    </location>
</feature>
<dbReference type="InterPro" id="IPR015882">
    <property type="entry name" value="HEX_bac_N"/>
</dbReference>
<sequence>MSTGLVPRPASVTLGDGAFAVTDAVSIAGEADAVALLTSRLRRRAGLSPTTASDGAVSLRIDGEGAAESYRLRIDADAVELTASDAAGLQHGVHTLLQLLAPTRQGWVWPAVVIDDAPRFAHRGLMLDVARHFFAVDVVERLLDRMAELKLNVLHLHLSDDHGWRLALDSRPRLAEHASDSAALGDAGGCYSRADWQRILDAAASRHITVIPEFDVPGHSHAVGLAYPEIAHAPVVSAELEETAAQFGGGLPVAGQAYTGFGVGFSSLRIGDAETSAFLRDVFTELAALTPGPFLHIGGDEALGTSRDDYDRAIAEVTAVVASLEKIPVAWHEAGSATHLAAGTIGQYWGFLHPVDGADEKARGFVERGGRLILSPADAVYLDMKDSADCTLGLTWANGPTPLRRAYDWEPIQVVPGIREDQILGVEAALWTETIRTEEDIHQMVFPRLAAAAEVAWSTGASRSWESFRERLADLATRWDADGLAYGRIDGVPWR</sequence>
<dbReference type="CDD" id="cd06568">
    <property type="entry name" value="GH20_SpHex_like"/>
    <property type="match status" value="1"/>
</dbReference>
<evidence type="ECO:0000313" key="8">
    <source>
        <dbReference type="EMBL" id="GAA2568281.1"/>
    </source>
</evidence>
<evidence type="ECO:0000313" key="9">
    <source>
        <dbReference type="Proteomes" id="UP001500274"/>
    </source>
</evidence>
<comment type="caution">
    <text evidence="8">The sequence shown here is derived from an EMBL/GenBank/DDBJ whole genome shotgun (WGS) entry which is preliminary data.</text>
</comment>
<gene>
    <name evidence="8" type="ORF">GCM10009862_03820</name>
</gene>
<dbReference type="Gene3D" id="3.20.20.80">
    <property type="entry name" value="Glycosidases"/>
    <property type="match status" value="1"/>
</dbReference>
<organism evidence="8 9">
    <name type="scientific">Microbacterium binotii</name>
    <dbReference type="NCBI Taxonomy" id="462710"/>
    <lineage>
        <taxon>Bacteria</taxon>
        <taxon>Bacillati</taxon>
        <taxon>Actinomycetota</taxon>
        <taxon>Actinomycetes</taxon>
        <taxon>Micrococcales</taxon>
        <taxon>Microbacteriaceae</taxon>
        <taxon>Microbacterium</taxon>
    </lineage>
</organism>
<keyword evidence="9" id="KW-1185">Reference proteome</keyword>
<accession>A0ABP6BGL9</accession>
<protein>
    <recommendedName>
        <fullName evidence="3">beta-N-acetylhexosaminidase</fullName>
        <ecNumber evidence="3">3.2.1.52</ecNumber>
    </recommendedName>
</protein>
<dbReference type="InterPro" id="IPR029018">
    <property type="entry name" value="Hex-like_dom2"/>
</dbReference>
<evidence type="ECO:0000256" key="4">
    <source>
        <dbReference type="ARBA" id="ARBA00022801"/>
    </source>
</evidence>
<dbReference type="PRINTS" id="PR00738">
    <property type="entry name" value="GLHYDRLASE20"/>
</dbReference>
<dbReference type="InterPro" id="IPR015883">
    <property type="entry name" value="Glyco_hydro_20_cat"/>
</dbReference>
<dbReference type="RefSeq" id="WP_344226352.1">
    <property type="nucleotide sequence ID" value="NZ_BAAARI010000002.1"/>
</dbReference>
<feature type="domain" description="Glycoside hydrolase family 20 catalytic" evidence="6">
    <location>
        <begin position="120"/>
        <end position="459"/>
    </location>
</feature>